<dbReference type="InterPro" id="IPR020846">
    <property type="entry name" value="MFS_dom"/>
</dbReference>
<evidence type="ECO:0000259" key="5">
    <source>
        <dbReference type="PROSITE" id="PS50850"/>
    </source>
</evidence>
<dbReference type="Gene3D" id="1.20.1250.20">
    <property type="entry name" value="MFS general substrate transporter like domains"/>
    <property type="match status" value="1"/>
</dbReference>
<dbReference type="RefSeq" id="WP_072338845.1">
    <property type="nucleotide sequence ID" value="NZ_FPKU01000001.1"/>
</dbReference>
<evidence type="ECO:0000256" key="1">
    <source>
        <dbReference type="ARBA" id="ARBA00022692"/>
    </source>
</evidence>
<feature type="transmembrane region" description="Helical" evidence="4">
    <location>
        <begin position="49"/>
        <end position="69"/>
    </location>
</feature>
<keyword evidence="7" id="KW-1185">Reference proteome</keyword>
<proteinExistence type="predicted"/>
<keyword evidence="3 4" id="KW-0472">Membrane</keyword>
<dbReference type="InterPro" id="IPR036259">
    <property type="entry name" value="MFS_trans_sf"/>
</dbReference>
<keyword evidence="2 4" id="KW-1133">Transmembrane helix</keyword>
<organism evidence="6 7">
    <name type="scientific">Devosia enhydra</name>
    <dbReference type="NCBI Taxonomy" id="665118"/>
    <lineage>
        <taxon>Bacteria</taxon>
        <taxon>Pseudomonadati</taxon>
        <taxon>Pseudomonadota</taxon>
        <taxon>Alphaproteobacteria</taxon>
        <taxon>Hyphomicrobiales</taxon>
        <taxon>Devosiaceae</taxon>
        <taxon>Devosia</taxon>
    </lineage>
</organism>
<dbReference type="SUPFAM" id="SSF103473">
    <property type="entry name" value="MFS general substrate transporter"/>
    <property type="match status" value="1"/>
</dbReference>
<feature type="transmembrane region" description="Helical" evidence="4">
    <location>
        <begin position="12"/>
        <end position="37"/>
    </location>
</feature>
<dbReference type="OrthoDB" id="7200137at2"/>
<gene>
    <name evidence="6" type="ORF">SAMN02983003_0537</name>
</gene>
<evidence type="ECO:0000256" key="2">
    <source>
        <dbReference type="ARBA" id="ARBA00022989"/>
    </source>
</evidence>
<evidence type="ECO:0000256" key="3">
    <source>
        <dbReference type="ARBA" id="ARBA00023136"/>
    </source>
</evidence>
<reference evidence="6 7" key="1">
    <citation type="submission" date="2016-11" db="EMBL/GenBank/DDBJ databases">
        <authorList>
            <person name="Jaros S."/>
            <person name="Januszkiewicz K."/>
            <person name="Wedrychowicz H."/>
        </authorList>
    </citation>
    <scope>NUCLEOTIDE SEQUENCE [LARGE SCALE GENOMIC DNA]</scope>
    <source>
        <strain evidence="6 7">ATCC 23634</strain>
    </source>
</reference>
<dbReference type="GO" id="GO:0022857">
    <property type="term" value="F:transmembrane transporter activity"/>
    <property type="evidence" value="ECO:0007669"/>
    <property type="project" value="InterPro"/>
</dbReference>
<dbReference type="InterPro" id="IPR050327">
    <property type="entry name" value="Proton-linked_MCT"/>
</dbReference>
<accession>A0A1K2HTV2</accession>
<feature type="transmembrane region" description="Helical" evidence="4">
    <location>
        <begin position="81"/>
        <end position="99"/>
    </location>
</feature>
<keyword evidence="1 4" id="KW-0812">Transmembrane</keyword>
<feature type="transmembrane region" description="Helical" evidence="4">
    <location>
        <begin position="220"/>
        <end position="242"/>
    </location>
</feature>
<evidence type="ECO:0000256" key="4">
    <source>
        <dbReference type="SAM" id="Phobius"/>
    </source>
</evidence>
<evidence type="ECO:0000313" key="6">
    <source>
        <dbReference type="EMBL" id="SFZ81507.1"/>
    </source>
</evidence>
<sequence length="400" mass="42123">MSIAAPVSPRLLPIVIALGVSQIIGYGTVFYGYPIFAPTMARDLGVEEALVFGLLSAGLLISGLAGPWLGRTMDRLGAARVMAVGSVLSALLLVCMAAAPEIWSFALAVLALLTISPTVFYSAAFVAAAAASPTQARRLITNITLIAGFSSSLFWPLSGFLLEAIGWRWALVLYAFANILIGLPLHLLVARLTGPVAIRTPKVGETHATPLESRARRRTFWLVSLSYGLSALPASAMAVHIVPVFQSLGLGSTAYLISMLFGPAQVIARLVDSIFWRGFHPLVTALIAFGSIAICMGILVLPLPPIVAALAFSVFFGIGQGLTSIVIGTLPLALFGHDGYGEIVGRIGLVRLMFSSGAPLLLSIMLASIGIVPAFAILFVVALFGVIPLLILLREHGWRG</sequence>
<feature type="transmembrane region" description="Helical" evidence="4">
    <location>
        <begin position="375"/>
        <end position="393"/>
    </location>
</feature>
<feature type="domain" description="Major facilitator superfamily (MFS) profile" evidence="5">
    <location>
        <begin position="13"/>
        <end position="397"/>
    </location>
</feature>
<feature type="transmembrane region" description="Helical" evidence="4">
    <location>
        <begin position="139"/>
        <end position="157"/>
    </location>
</feature>
<dbReference type="PROSITE" id="PS50850">
    <property type="entry name" value="MFS"/>
    <property type="match status" value="1"/>
</dbReference>
<feature type="transmembrane region" description="Helical" evidence="4">
    <location>
        <begin position="309"/>
        <end position="336"/>
    </location>
</feature>
<evidence type="ECO:0000313" key="7">
    <source>
        <dbReference type="Proteomes" id="UP000183447"/>
    </source>
</evidence>
<feature type="transmembrane region" description="Helical" evidence="4">
    <location>
        <begin position="105"/>
        <end position="127"/>
    </location>
</feature>
<protein>
    <submittedName>
        <fullName evidence="6">Predicted arabinose efflux permease, MFS family</fullName>
    </submittedName>
</protein>
<dbReference type="PANTHER" id="PTHR11360">
    <property type="entry name" value="MONOCARBOXYLATE TRANSPORTER"/>
    <property type="match status" value="1"/>
</dbReference>
<feature type="transmembrane region" description="Helical" evidence="4">
    <location>
        <begin position="254"/>
        <end position="271"/>
    </location>
</feature>
<feature type="transmembrane region" description="Helical" evidence="4">
    <location>
        <begin position="169"/>
        <end position="189"/>
    </location>
</feature>
<dbReference type="AlphaFoldDB" id="A0A1K2HTV2"/>
<dbReference type="STRING" id="665118.SAMN02983003_0537"/>
<dbReference type="InterPro" id="IPR011701">
    <property type="entry name" value="MFS"/>
</dbReference>
<dbReference type="PANTHER" id="PTHR11360:SF308">
    <property type="entry name" value="BLL3089 PROTEIN"/>
    <property type="match status" value="1"/>
</dbReference>
<feature type="transmembrane region" description="Helical" evidence="4">
    <location>
        <begin position="348"/>
        <end position="369"/>
    </location>
</feature>
<dbReference type="Proteomes" id="UP000183447">
    <property type="component" value="Unassembled WGS sequence"/>
</dbReference>
<feature type="transmembrane region" description="Helical" evidence="4">
    <location>
        <begin position="283"/>
        <end position="303"/>
    </location>
</feature>
<dbReference type="EMBL" id="FPKU01000001">
    <property type="protein sequence ID" value="SFZ81507.1"/>
    <property type="molecule type" value="Genomic_DNA"/>
</dbReference>
<dbReference type="Pfam" id="PF07690">
    <property type="entry name" value="MFS_1"/>
    <property type="match status" value="1"/>
</dbReference>
<name>A0A1K2HTV2_9HYPH</name>